<sequence length="312" mass="38049">MVKNIKNKNIIVAVSGGPDSIFLLSKLVKKKYKIIVAHVNYHFRKESNQEEELVKKICNENSFIFERLSVDKKIEKIYSKINNNQEAYARLIRYDFFKEIAKKYQTNYLFLGHHKDDFLETAIMQEKRSNKYLFYGINKKNYYQNLILIRPFINKYWKEEIIEKLNKAKIDYKIDKSNFSDKYLRNQIRKKLFLLNLKEKEKMLDYYKKINSANERKRKKIDKIFKNWRIKDYDVDFFNNQKDLLKENLIYKYLSTQFIDENISINNNKIKAIILFIKNKRGNKNYRLKENLFLKIKNQKLIFLKDNFKINN</sequence>
<proteinExistence type="inferred from homology"/>
<dbReference type="Proteomes" id="UP000019450">
    <property type="component" value="Chromosome"/>
</dbReference>
<organism evidence="8 9">
    <name type="scientific">Candidatus Hepatoplasma crinochetorum Av</name>
    <dbReference type="NCBI Taxonomy" id="1427984"/>
    <lineage>
        <taxon>Bacteria</taxon>
        <taxon>Bacillati</taxon>
        <taxon>Mycoplasmatota</taxon>
        <taxon>Mollicutes</taxon>
        <taxon>Candidatus Hepatoplasmataceae</taxon>
        <taxon>Candidatus Hepatoplasma</taxon>
    </lineage>
</organism>
<dbReference type="SUPFAM" id="SSF52402">
    <property type="entry name" value="Adenine nucleotide alpha hydrolases-like"/>
    <property type="match status" value="1"/>
</dbReference>
<dbReference type="GO" id="GO:0005524">
    <property type="term" value="F:ATP binding"/>
    <property type="evidence" value="ECO:0007669"/>
    <property type="project" value="UniProtKB-UniRule"/>
</dbReference>
<dbReference type="PATRIC" id="fig|1427984.3.peg.13"/>
<dbReference type="KEGG" id="hcr:X271_00013"/>
<feature type="domain" description="tRNA(Ile)-lysidine/2-thiocytidine synthase N-terminal" evidence="7">
    <location>
        <begin position="10"/>
        <end position="190"/>
    </location>
</feature>
<dbReference type="Pfam" id="PF01171">
    <property type="entry name" value="ATP_bind_3"/>
    <property type="match status" value="1"/>
</dbReference>
<comment type="subcellular location">
    <subcellularLocation>
        <location evidence="6">Cytoplasm</location>
    </subcellularLocation>
</comment>
<feature type="binding site" evidence="6">
    <location>
        <begin position="15"/>
        <end position="20"/>
    </location>
    <ligand>
        <name>ATP</name>
        <dbReference type="ChEBI" id="CHEBI:30616"/>
    </ligand>
</feature>
<dbReference type="AlphaFoldDB" id="W8GM92"/>
<dbReference type="NCBIfam" id="TIGR02432">
    <property type="entry name" value="lysidine_TilS_N"/>
    <property type="match status" value="1"/>
</dbReference>
<keyword evidence="3 6" id="KW-0547">Nucleotide-binding</keyword>
<dbReference type="HAMAP" id="MF_01161">
    <property type="entry name" value="tRNA_Ile_lys_synt"/>
    <property type="match status" value="1"/>
</dbReference>
<evidence type="ECO:0000313" key="8">
    <source>
        <dbReference type="EMBL" id="AHK22136.1"/>
    </source>
</evidence>
<dbReference type="InterPro" id="IPR012094">
    <property type="entry name" value="tRNA_Ile_lys_synt"/>
</dbReference>
<evidence type="ECO:0000256" key="6">
    <source>
        <dbReference type="HAMAP-Rule" id="MF_01161"/>
    </source>
</evidence>
<gene>
    <name evidence="6 8" type="primary">tilS</name>
    <name evidence="8" type="ORF">X271_00013</name>
</gene>
<reference evidence="8 9" key="1">
    <citation type="journal article" date="2014" name="Genome Biol. Evol.">
        <title>Phylogenomics of "Candidatus Hepatoplasma crinochetorum," a Lineage of Mollicutes Associated with Noninsect Arthropods.</title>
        <authorList>
            <person name="Leclercq S."/>
            <person name="Dittmer J."/>
            <person name="Bouchon D."/>
            <person name="Cordaux R."/>
        </authorList>
    </citation>
    <scope>NUCLEOTIDE SEQUENCE [LARGE SCALE GENOMIC DNA]</scope>
    <source>
        <strain evidence="8 9">Av</strain>
    </source>
</reference>
<evidence type="ECO:0000259" key="7">
    <source>
        <dbReference type="Pfam" id="PF01171"/>
    </source>
</evidence>
<dbReference type="Gene3D" id="3.40.50.620">
    <property type="entry name" value="HUPs"/>
    <property type="match status" value="1"/>
</dbReference>
<evidence type="ECO:0000256" key="1">
    <source>
        <dbReference type="ARBA" id="ARBA00022598"/>
    </source>
</evidence>
<name>W8GM92_9MOLU</name>
<keyword evidence="1 6" id="KW-0436">Ligase</keyword>
<dbReference type="EMBL" id="CP006932">
    <property type="protein sequence ID" value="AHK22136.1"/>
    <property type="molecule type" value="Genomic_DNA"/>
</dbReference>
<dbReference type="InterPro" id="IPR012795">
    <property type="entry name" value="tRNA_Ile_lys_synt_N"/>
</dbReference>
<dbReference type="STRING" id="1427984.X271_00013"/>
<dbReference type="GO" id="GO:0005737">
    <property type="term" value="C:cytoplasm"/>
    <property type="evidence" value="ECO:0007669"/>
    <property type="project" value="UniProtKB-SubCell"/>
</dbReference>
<comment type="function">
    <text evidence="6">Ligates lysine onto the cytidine present at position 34 of the AUA codon-specific tRNA(Ile) that contains the anticodon CAU, in an ATP-dependent manner. Cytidine is converted to lysidine, thus changing the amino acid specificity of the tRNA from methionine to isoleucine.</text>
</comment>
<accession>W8GM92</accession>
<evidence type="ECO:0000256" key="4">
    <source>
        <dbReference type="ARBA" id="ARBA00022840"/>
    </source>
</evidence>
<evidence type="ECO:0000313" key="9">
    <source>
        <dbReference type="Proteomes" id="UP000019450"/>
    </source>
</evidence>
<evidence type="ECO:0000256" key="5">
    <source>
        <dbReference type="ARBA" id="ARBA00048539"/>
    </source>
</evidence>
<keyword evidence="9" id="KW-1185">Reference proteome</keyword>
<comment type="domain">
    <text evidence="6">The N-terminal region contains the highly conserved SGGXDS motif, predicted to be a P-loop motif involved in ATP binding.</text>
</comment>
<dbReference type="PANTHER" id="PTHR43033">
    <property type="entry name" value="TRNA(ILE)-LYSIDINE SYNTHASE-RELATED"/>
    <property type="match status" value="1"/>
</dbReference>
<evidence type="ECO:0000256" key="3">
    <source>
        <dbReference type="ARBA" id="ARBA00022741"/>
    </source>
</evidence>
<keyword evidence="2 6" id="KW-0819">tRNA processing</keyword>
<dbReference type="EC" id="6.3.4.19" evidence="6"/>
<keyword evidence="4 6" id="KW-0067">ATP-binding</keyword>
<dbReference type="OrthoDB" id="9807403at2"/>
<evidence type="ECO:0000256" key="2">
    <source>
        <dbReference type="ARBA" id="ARBA00022694"/>
    </source>
</evidence>
<protein>
    <recommendedName>
        <fullName evidence="6">tRNA(Ile)-lysidine synthase</fullName>
        <ecNumber evidence="6">6.3.4.19</ecNumber>
    </recommendedName>
    <alternativeName>
        <fullName evidence="6">tRNA(Ile)-2-lysyl-cytidine synthase</fullName>
    </alternativeName>
    <alternativeName>
        <fullName evidence="6">tRNA(Ile)-lysidine synthetase</fullName>
    </alternativeName>
</protein>
<keyword evidence="6" id="KW-0963">Cytoplasm</keyword>
<comment type="catalytic activity">
    <reaction evidence="5 6">
        <text>cytidine(34) in tRNA(Ile2) + L-lysine + ATP = lysidine(34) in tRNA(Ile2) + AMP + diphosphate + H(+)</text>
        <dbReference type="Rhea" id="RHEA:43744"/>
        <dbReference type="Rhea" id="RHEA-COMP:10625"/>
        <dbReference type="Rhea" id="RHEA-COMP:10670"/>
        <dbReference type="ChEBI" id="CHEBI:15378"/>
        <dbReference type="ChEBI" id="CHEBI:30616"/>
        <dbReference type="ChEBI" id="CHEBI:32551"/>
        <dbReference type="ChEBI" id="CHEBI:33019"/>
        <dbReference type="ChEBI" id="CHEBI:82748"/>
        <dbReference type="ChEBI" id="CHEBI:83665"/>
        <dbReference type="ChEBI" id="CHEBI:456215"/>
        <dbReference type="EC" id="6.3.4.19"/>
    </reaction>
</comment>
<dbReference type="InterPro" id="IPR014729">
    <property type="entry name" value="Rossmann-like_a/b/a_fold"/>
</dbReference>
<dbReference type="eggNOG" id="COG0037">
    <property type="taxonomic scope" value="Bacteria"/>
</dbReference>
<dbReference type="GO" id="GO:0032267">
    <property type="term" value="F:tRNA(Ile)-lysidine synthase activity"/>
    <property type="evidence" value="ECO:0007669"/>
    <property type="project" value="UniProtKB-EC"/>
</dbReference>
<comment type="similarity">
    <text evidence="6">Belongs to the tRNA(Ile)-lysidine synthase family.</text>
</comment>
<dbReference type="GO" id="GO:0006400">
    <property type="term" value="P:tRNA modification"/>
    <property type="evidence" value="ECO:0007669"/>
    <property type="project" value="UniProtKB-UniRule"/>
</dbReference>
<dbReference type="InterPro" id="IPR011063">
    <property type="entry name" value="TilS/TtcA_N"/>
</dbReference>
<dbReference type="RefSeq" id="WP_025208433.1">
    <property type="nucleotide sequence ID" value="NZ_CP006932.1"/>
</dbReference>
<dbReference type="PANTHER" id="PTHR43033:SF1">
    <property type="entry name" value="TRNA(ILE)-LYSIDINE SYNTHASE-RELATED"/>
    <property type="match status" value="1"/>
</dbReference>
<dbReference type="CDD" id="cd01992">
    <property type="entry name" value="TilS_N"/>
    <property type="match status" value="1"/>
</dbReference>
<dbReference type="HOGENOM" id="CLU_018869_0_2_14"/>